<sequence length="515" mass="58687">MRICKSRFLLVGFLLAAGVMLSGCAAVIQQIQQTTGSKIEEVDRLSLQKQKQVEQEEEPDAETEKSLSKSPAPHIKLEEILNDAGQGEYAGEKYDRNEVINALKQMPKGLSDDKAYAYLLGLVGENYKQDVEVFDILDSYSYEDKAESWRKVKKPWLEIKNQTASGNGQTKQPPKLMNYVVLLDASGSMDGKLEEQKKMDAVKTSLTSLAAHFAKKDVQFQLRVYGFEGSPRKKDRALSCNSTKKIYASFQFDKQDFTKTLEQVKPTGYNPLALALFKAKADLKKDAPAKSENHIIVITDGYDNCDGNPEKMAQLLHLSDSVANVHVIGLDVGMDTEEQLRKIADYAGGDYATVETEQELGRVLISELNRLKQKNQPWAIRALDAVNKAHHYDEHRLDQIYIDMHTKVDQESERLNETNHYIKSDRKIDQRTFNQINSWIQLRNKQLKNYANKRFGEIGIHLDEKYQEQVSGLLKDWEEAGGSQKQIQEKKEQLMKENSASQYHRNMQIQMQGKQ</sequence>
<accession>A0A7W1XU96</accession>
<dbReference type="SUPFAM" id="SSF53300">
    <property type="entry name" value="vWA-like"/>
    <property type="match status" value="1"/>
</dbReference>
<keyword evidence="2" id="KW-0732">Signal</keyword>
<evidence type="ECO:0000256" key="1">
    <source>
        <dbReference type="SAM" id="MobiDB-lite"/>
    </source>
</evidence>
<dbReference type="InterPro" id="IPR036465">
    <property type="entry name" value="vWFA_dom_sf"/>
</dbReference>
<dbReference type="PROSITE" id="PS50234">
    <property type="entry name" value="VWFA"/>
    <property type="match status" value="1"/>
</dbReference>
<feature type="region of interest" description="Disordered" evidence="1">
    <location>
        <begin position="496"/>
        <end position="515"/>
    </location>
</feature>
<dbReference type="Pfam" id="PF00092">
    <property type="entry name" value="VWA"/>
    <property type="match status" value="1"/>
</dbReference>
<dbReference type="Gene3D" id="3.40.50.410">
    <property type="entry name" value="von Willebrand factor, type A domain"/>
    <property type="match status" value="1"/>
</dbReference>
<dbReference type="SMART" id="SM00327">
    <property type="entry name" value="VWA"/>
    <property type="match status" value="1"/>
</dbReference>
<organism evidence="4 5">
    <name type="scientific">Thermoactinomyces mirandus</name>
    <dbReference type="NCBI Taxonomy" id="2756294"/>
    <lineage>
        <taxon>Bacteria</taxon>
        <taxon>Bacillati</taxon>
        <taxon>Bacillota</taxon>
        <taxon>Bacilli</taxon>
        <taxon>Bacillales</taxon>
        <taxon>Thermoactinomycetaceae</taxon>
        <taxon>Thermoactinomyces</taxon>
    </lineage>
</organism>
<evidence type="ECO:0000259" key="3">
    <source>
        <dbReference type="PROSITE" id="PS50234"/>
    </source>
</evidence>
<evidence type="ECO:0000313" key="5">
    <source>
        <dbReference type="Proteomes" id="UP000538292"/>
    </source>
</evidence>
<proteinExistence type="predicted"/>
<evidence type="ECO:0000256" key="2">
    <source>
        <dbReference type="SAM" id="SignalP"/>
    </source>
</evidence>
<dbReference type="AlphaFoldDB" id="A0A7W1XU96"/>
<feature type="signal peptide" evidence="2">
    <location>
        <begin position="1"/>
        <end position="25"/>
    </location>
</feature>
<reference evidence="4 5" key="1">
    <citation type="submission" date="2020-07" db="EMBL/GenBank/DDBJ databases">
        <title>Thermoactinomyces phylogeny.</title>
        <authorList>
            <person name="Dunlap C."/>
        </authorList>
    </citation>
    <scope>NUCLEOTIDE SEQUENCE [LARGE SCALE GENOMIC DNA]</scope>
    <source>
        <strain evidence="4 5">AMNI-1</strain>
    </source>
</reference>
<evidence type="ECO:0000313" key="4">
    <source>
        <dbReference type="EMBL" id="MBA4603384.1"/>
    </source>
</evidence>
<protein>
    <submittedName>
        <fullName evidence="4">VWA domain-containing protein</fullName>
    </submittedName>
</protein>
<dbReference type="EMBL" id="JACEOL010000050">
    <property type="protein sequence ID" value="MBA4603384.1"/>
    <property type="molecule type" value="Genomic_DNA"/>
</dbReference>
<name>A0A7W1XU96_9BACL</name>
<feature type="chain" id="PRO_5031088629" evidence="2">
    <location>
        <begin position="26"/>
        <end position="515"/>
    </location>
</feature>
<comment type="caution">
    <text evidence="4">The sequence shown here is derived from an EMBL/GenBank/DDBJ whole genome shotgun (WGS) entry which is preliminary data.</text>
</comment>
<dbReference type="Proteomes" id="UP000538292">
    <property type="component" value="Unassembled WGS sequence"/>
</dbReference>
<dbReference type="PROSITE" id="PS51257">
    <property type="entry name" value="PROKAR_LIPOPROTEIN"/>
    <property type="match status" value="1"/>
</dbReference>
<feature type="domain" description="VWFA" evidence="3">
    <location>
        <begin position="178"/>
        <end position="368"/>
    </location>
</feature>
<dbReference type="InterPro" id="IPR002035">
    <property type="entry name" value="VWF_A"/>
</dbReference>
<dbReference type="RefSeq" id="WP_181741859.1">
    <property type="nucleotide sequence ID" value="NZ_JACEOL010000050.1"/>
</dbReference>
<keyword evidence="5" id="KW-1185">Reference proteome</keyword>
<feature type="region of interest" description="Disordered" evidence="1">
    <location>
        <begin position="49"/>
        <end position="72"/>
    </location>
</feature>
<gene>
    <name evidence="4" type="ORF">H2C83_13880</name>
</gene>